<sequence>RRICDTKFDSKYKLVVINILEHPQLAMNDKVLATPTVIKELPLPIRRIVGDLSDKEKVLLGLELQYTE</sequence>
<dbReference type="InterPro" id="IPR011649">
    <property type="entry name" value="KaiB_domain"/>
</dbReference>
<dbReference type="PANTHER" id="PTHR41709:SF2">
    <property type="entry name" value="CIRCADIAN CLOCK PROTEIN KAIB2"/>
    <property type="match status" value="1"/>
</dbReference>
<reference evidence="2" key="1">
    <citation type="journal article" date="2014" name="Front. Microbiol.">
        <title>High frequency of phylogenetically diverse reductive dehalogenase-homologous genes in deep subseafloor sedimentary metagenomes.</title>
        <authorList>
            <person name="Kawai M."/>
            <person name="Futagami T."/>
            <person name="Toyoda A."/>
            <person name="Takaki Y."/>
            <person name="Nishi S."/>
            <person name="Hori S."/>
            <person name="Arai W."/>
            <person name="Tsubouchi T."/>
            <person name="Morono Y."/>
            <person name="Uchiyama I."/>
            <person name="Ito T."/>
            <person name="Fujiyama A."/>
            <person name="Inagaki F."/>
            <person name="Takami H."/>
        </authorList>
    </citation>
    <scope>NUCLEOTIDE SEQUENCE</scope>
    <source>
        <strain evidence="2">Expedition CK06-06</strain>
    </source>
</reference>
<feature type="domain" description="KaiB" evidence="1">
    <location>
        <begin position="1"/>
        <end position="64"/>
    </location>
</feature>
<gene>
    <name evidence="2" type="ORF">S03H2_11827</name>
</gene>
<comment type="caution">
    <text evidence="2">The sequence shown here is derived from an EMBL/GenBank/DDBJ whole genome shotgun (WGS) entry which is preliminary data.</text>
</comment>
<dbReference type="InterPro" id="IPR036249">
    <property type="entry name" value="Thioredoxin-like_sf"/>
</dbReference>
<evidence type="ECO:0000259" key="1">
    <source>
        <dbReference type="SMART" id="SM01248"/>
    </source>
</evidence>
<accession>X1HG67</accession>
<name>X1HG67_9ZZZZ</name>
<dbReference type="PANTHER" id="PTHR41709">
    <property type="entry name" value="KAIB-LIKE PROTEIN 1"/>
    <property type="match status" value="1"/>
</dbReference>
<dbReference type="SMART" id="SM01248">
    <property type="entry name" value="KaiB"/>
    <property type="match status" value="1"/>
</dbReference>
<protein>
    <recommendedName>
        <fullName evidence="1">KaiB domain-containing protein</fullName>
    </recommendedName>
</protein>
<evidence type="ECO:0000313" key="2">
    <source>
        <dbReference type="EMBL" id="GAH44303.1"/>
    </source>
</evidence>
<dbReference type="Gene3D" id="3.40.30.10">
    <property type="entry name" value="Glutaredoxin"/>
    <property type="match status" value="1"/>
</dbReference>
<proteinExistence type="predicted"/>
<dbReference type="GO" id="GO:0048511">
    <property type="term" value="P:rhythmic process"/>
    <property type="evidence" value="ECO:0007669"/>
    <property type="project" value="InterPro"/>
</dbReference>
<organism evidence="2">
    <name type="scientific">marine sediment metagenome</name>
    <dbReference type="NCBI Taxonomy" id="412755"/>
    <lineage>
        <taxon>unclassified sequences</taxon>
        <taxon>metagenomes</taxon>
        <taxon>ecological metagenomes</taxon>
    </lineage>
</organism>
<dbReference type="AlphaFoldDB" id="X1HG67"/>
<dbReference type="Pfam" id="PF07689">
    <property type="entry name" value="KaiB"/>
    <property type="match status" value="1"/>
</dbReference>
<feature type="non-terminal residue" evidence="2">
    <location>
        <position position="1"/>
    </location>
</feature>
<dbReference type="SUPFAM" id="SSF52833">
    <property type="entry name" value="Thioredoxin-like"/>
    <property type="match status" value="1"/>
</dbReference>
<dbReference type="EMBL" id="BARU01006021">
    <property type="protein sequence ID" value="GAH44303.1"/>
    <property type="molecule type" value="Genomic_DNA"/>
</dbReference>
<dbReference type="InterPro" id="IPR039022">
    <property type="entry name" value="KaiB-like"/>
</dbReference>